<proteinExistence type="predicted"/>
<evidence type="ECO:0000313" key="1">
    <source>
        <dbReference type="EMBL" id="KAK7462361.1"/>
    </source>
</evidence>
<comment type="caution">
    <text evidence="1">The sequence shown here is derived from an EMBL/GenBank/DDBJ whole genome shotgun (WGS) entry which is preliminary data.</text>
</comment>
<dbReference type="EMBL" id="JBANRG010000011">
    <property type="protein sequence ID" value="KAK7462361.1"/>
    <property type="molecule type" value="Genomic_DNA"/>
</dbReference>
<protein>
    <submittedName>
        <fullName evidence="1">Uncharacterized protein</fullName>
    </submittedName>
</protein>
<gene>
    <name evidence="1" type="ORF">VKT23_007962</name>
</gene>
<keyword evidence="2" id="KW-1185">Reference proteome</keyword>
<accession>A0ABR1JIX3</accession>
<name>A0ABR1JIX3_9AGAR</name>
<dbReference type="Proteomes" id="UP001498398">
    <property type="component" value="Unassembled WGS sequence"/>
</dbReference>
<reference evidence="1 2" key="1">
    <citation type="submission" date="2024-01" db="EMBL/GenBank/DDBJ databases">
        <title>A draft genome for the cacao thread blight pathogen Marasmiellus scandens.</title>
        <authorList>
            <person name="Baruah I.K."/>
            <person name="Leung J."/>
            <person name="Bukari Y."/>
            <person name="Amoako-Attah I."/>
            <person name="Meinhardt L.W."/>
            <person name="Bailey B.A."/>
            <person name="Cohen S.P."/>
        </authorList>
    </citation>
    <scope>NUCLEOTIDE SEQUENCE [LARGE SCALE GENOMIC DNA]</scope>
    <source>
        <strain evidence="1 2">GH-19</strain>
    </source>
</reference>
<organism evidence="1 2">
    <name type="scientific">Marasmiellus scandens</name>
    <dbReference type="NCBI Taxonomy" id="2682957"/>
    <lineage>
        <taxon>Eukaryota</taxon>
        <taxon>Fungi</taxon>
        <taxon>Dikarya</taxon>
        <taxon>Basidiomycota</taxon>
        <taxon>Agaricomycotina</taxon>
        <taxon>Agaricomycetes</taxon>
        <taxon>Agaricomycetidae</taxon>
        <taxon>Agaricales</taxon>
        <taxon>Marasmiineae</taxon>
        <taxon>Omphalotaceae</taxon>
        <taxon>Marasmiellus</taxon>
    </lineage>
</organism>
<sequence length="262" mass="30533">MKRAPVYIHRPNKPSARYDYPYDHLPHFKSRVHPIYVTAYLYRTLKCLRHSTLEMSHRLSQHMSMMRSLKCVWNDRPLLDFVDEEWRGPHRLVFLDGLEPTFFDDFPCCKDLEGFTIDDIDLDADFDDDHSDIYDLESAKTQTGSFSPPSPARYPTRHEAWRLGIIRWASDVSLYALSPASSDYDAEDTSYPDDPIRSFDDAFCACDPRVISTVRYTIRLRDHWRYSSNDWTFLATGIPLTLPVPSPKHWGELPYFDSGIPG</sequence>
<evidence type="ECO:0000313" key="2">
    <source>
        <dbReference type="Proteomes" id="UP001498398"/>
    </source>
</evidence>